<dbReference type="EMBL" id="LAVV01008985">
    <property type="protein sequence ID" value="KNZ51482.1"/>
    <property type="molecule type" value="Genomic_DNA"/>
</dbReference>
<proteinExistence type="predicted"/>
<name>A0A0L6UTC5_9BASI</name>
<comment type="caution">
    <text evidence="1">The sequence shown here is derived from an EMBL/GenBank/DDBJ whole genome shotgun (WGS) entry which is preliminary data.</text>
</comment>
<organism evidence="1 2">
    <name type="scientific">Puccinia sorghi</name>
    <dbReference type="NCBI Taxonomy" id="27349"/>
    <lineage>
        <taxon>Eukaryota</taxon>
        <taxon>Fungi</taxon>
        <taxon>Dikarya</taxon>
        <taxon>Basidiomycota</taxon>
        <taxon>Pucciniomycotina</taxon>
        <taxon>Pucciniomycetes</taxon>
        <taxon>Pucciniales</taxon>
        <taxon>Pucciniaceae</taxon>
        <taxon>Puccinia</taxon>
    </lineage>
</organism>
<evidence type="ECO:0000313" key="2">
    <source>
        <dbReference type="Proteomes" id="UP000037035"/>
    </source>
</evidence>
<dbReference type="OrthoDB" id="10570719at2759"/>
<sequence length="116" mass="12922">MTNQNASNSPNTVNLLARLLVKLSNTQRTSHEYCFETPLLSPTNECQIEGYIHFLGINNKEDTLNILIVNGFTSHKVSKALGVLQSDVREFGLTLGVVTVLFDNMAKYENYLCGLL</sequence>
<dbReference type="AlphaFoldDB" id="A0A0L6UTC5"/>
<protein>
    <submittedName>
        <fullName evidence="1">Uncharacterized protein</fullName>
    </submittedName>
</protein>
<gene>
    <name evidence="1" type="ORF">VP01_3935g2</name>
</gene>
<dbReference type="VEuPathDB" id="FungiDB:VP01_3935g2"/>
<evidence type="ECO:0000313" key="1">
    <source>
        <dbReference type="EMBL" id="KNZ51482.1"/>
    </source>
</evidence>
<accession>A0A0L6UTC5</accession>
<dbReference type="Proteomes" id="UP000037035">
    <property type="component" value="Unassembled WGS sequence"/>
</dbReference>
<keyword evidence="2" id="KW-1185">Reference proteome</keyword>
<reference evidence="1 2" key="1">
    <citation type="submission" date="2015-08" db="EMBL/GenBank/DDBJ databases">
        <title>Next Generation Sequencing and Analysis of the Genome of Puccinia sorghi L Schw, the Causal Agent of Maize Common Rust.</title>
        <authorList>
            <person name="Rochi L."/>
            <person name="Burguener G."/>
            <person name="Darino M."/>
            <person name="Turjanski A."/>
            <person name="Kreff E."/>
            <person name="Dieguez M.J."/>
            <person name="Sacco F."/>
        </authorList>
    </citation>
    <scope>NUCLEOTIDE SEQUENCE [LARGE SCALE GENOMIC DNA]</scope>
    <source>
        <strain evidence="1 2">RO10H11247</strain>
    </source>
</reference>